<feature type="non-terminal residue" evidence="1">
    <location>
        <position position="1"/>
    </location>
</feature>
<reference evidence="1 2" key="1">
    <citation type="submission" date="2013-09" db="EMBL/GenBank/DDBJ databases">
        <title>Corchorus capsularis genome sequencing.</title>
        <authorList>
            <person name="Alam M."/>
            <person name="Haque M.S."/>
            <person name="Islam M.S."/>
            <person name="Emdad E.M."/>
            <person name="Islam M.M."/>
            <person name="Ahmed B."/>
            <person name="Halim A."/>
            <person name="Hossen Q.M.M."/>
            <person name="Hossain M.Z."/>
            <person name="Ahmed R."/>
            <person name="Khan M.M."/>
            <person name="Islam R."/>
            <person name="Rashid M.M."/>
            <person name="Khan S.A."/>
            <person name="Rahman M.S."/>
            <person name="Alam M."/>
        </authorList>
    </citation>
    <scope>NUCLEOTIDE SEQUENCE [LARGE SCALE GENOMIC DNA]</scope>
    <source>
        <strain evidence="2">cv. CVL-1</strain>
        <tissue evidence="1">Whole seedling</tissue>
    </source>
</reference>
<protein>
    <submittedName>
        <fullName evidence="1">Uncharacterized protein</fullName>
    </submittedName>
</protein>
<dbReference type="Gramene" id="OMO96519">
    <property type="protein sequence ID" value="OMO96519"/>
    <property type="gene ID" value="CCACVL1_04916"/>
</dbReference>
<dbReference type="Proteomes" id="UP000188268">
    <property type="component" value="Unassembled WGS sequence"/>
</dbReference>
<evidence type="ECO:0000313" key="1">
    <source>
        <dbReference type="EMBL" id="OMO96519.1"/>
    </source>
</evidence>
<gene>
    <name evidence="1" type="ORF">CCACVL1_04916</name>
</gene>
<evidence type="ECO:0000313" key="2">
    <source>
        <dbReference type="Proteomes" id="UP000188268"/>
    </source>
</evidence>
<sequence length="30" mass="3396">VGALGRKQNTMMSREQKLDTALHLWHGDDS</sequence>
<name>A0A1R3JNR5_COCAP</name>
<dbReference type="AlphaFoldDB" id="A0A1R3JNR5"/>
<organism evidence="1 2">
    <name type="scientific">Corchorus capsularis</name>
    <name type="common">Jute</name>
    <dbReference type="NCBI Taxonomy" id="210143"/>
    <lineage>
        <taxon>Eukaryota</taxon>
        <taxon>Viridiplantae</taxon>
        <taxon>Streptophyta</taxon>
        <taxon>Embryophyta</taxon>
        <taxon>Tracheophyta</taxon>
        <taxon>Spermatophyta</taxon>
        <taxon>Magnoliopsida</taxon>
        <taxon>eudicotyledons</taxon>
        <taxon>Gunneridae</taxon>
        <taxon>Pentapetalae</taxon>
        <taxon>rosids</taxon>
        <taxon>malvids</taxon>
        <taxon>Malvales</taxon>
        <taxon>Malvaceae</taxon>
        <taxon>Grewioideae</taxon>
        <taxon>Apeibeae</taxon>
        <taxon>Corchorus</taxon>
    </lineage>
</organism>
<proteinExistence type="predicted"/>
<accession>A0A1R3JNR5</accession>
<keyword evidence="2" id="KW-1185">Reference proteome</keyword>
<comment type="caution">
    <text evidence="1">The sequence shown here is derived from an EMBL/GenBank/DDBJ whole genome shotgun (WGS) entry which is preliminary data.</text>
</comment>
<dbReference type="EMBL" id="AWWV01007429">
    <property type="protein sequence ID" value="OMO96519.1"/>
    <property type="molecule type" value="Genomic_DNA"/>
</dbReference>